<dbReference type="AlphaFoldDB" id="A0A316ZEJ9"/>
<gene>
    <name evidence="2" type="ORF">FA09DRAFT_328273</name>
</gene>
<keyword evidence="3" id="KW-1185">Reference proteome</keyword>
<reference evidence="2 3" key="1">
    <citation type="journal article" date="2018" name="Mol. Biol. Evol.">
        <title>Broad Genomic Sampling Reveals a Smut Pathogenic Ancestry of the Fungal Clade Ustilaginomycotina.</title>
        <authorList>
            <person name="Kijpornyongpan T."/>
            <person name="Mondo S.J."/>
            <person name="Barry K."/>
            <person name="Sandor L."/>
            <person name="Lee J."/>
            <person name="Lipzen A."/>
            <person name="Pangilinan J."/>
            <person name="LaButti K."/>
            <person name="Hainaut M."/>
            <person name="Henrissat B."/>
            <person name="Grigoriev I.V."/>
            <person name="Spatafora J.W."/>
            <person name="Aime M.C."/>
        </authorList>
    </citation>
    <scope>NUCLEOTIDE SEQUENCE [LARGE SCALE GENOMIC DNA]</scope>
    <source>
        <strain evidence="2 3">MCA 4186</strain>
    </source>
</reference>
<dbReference type="RefSeq" id="XP_025600449.1">
    <property type="nucleotide sequence ID" value="XM_025741706.1"/>
</dbReference>
<dbReference type="Proteomes" id="UP000245946">
    <property type="component" value="Unassembled WGS sequence"/>
</dbReference>
<dbReference type="EMBL" id="KZ819286">
    <property type="protein sequence ID" value="PWO00171.1"/>
    <property type="molecule type" value="Genomic_DNA"/>
</dbReference>
<feature type="region of interest" description="Disordered" evidence="1">
    <location>
        <begin position="188"/>
        <end position="240"/>
    </location>
</feature>
<evidence type="ECO:0000313" key="3">
    <source>
        <dbReference type="Proteomes" id="UP000245946"/>
    </source>
</evidence>
<evidence type="ECO:0000313" key="2">
    <source>
        <dbReference type="EMBL" id="PWO00171.1"/>
    </source>
</evidence>
<evidence type="ECO:0000256" key="1">
    <source>
        <dbReference type="SAM" id="MobiDB-lite"/>
    </source>
</evidence>
<name>A0A316ZEJ9_9BASI</name>
<accession>A0A316ZEJ9</accession>
<sequence length="240" mass="26517">MSAPHGGTPSSALLSNQMELMTSMHDHAPREPSQLGKAEHLALRRTDNMLWELKAAVLQPSPASARAQEANNVCLWLATDAGLHPEWGRTNLRAALRFMAEQTRIQYVALECLKAFADDQAEVLHICWTFYMDLAHLLDGFNSEISMELRLMAAQCEAQQDEPLDNPALRVSASSELAIELAEQLEHDVLHPEDAWEDVESEESADETEENEIEEEGSEISEGNSEGESDESSDGGEDGD</sequence>
<organism evidence="2 3">
    <name type="scientific">Tilletiopsis washingtonensis</name>
    <dbReference type="NCBI Taxonomy" id="58919"/>
    <lineage>
        <taxon>Eukaryota</taxon>
        <taxon>Fungi</taxon>
        <taxon>Dikarya</taxon>
        <taxon>Basidiomycota</taxon>
        <taxon>Ustilaginomycotina</taxon>
        <taxon>Exobasidiomycetes</taxon>
        <taxon>Entylomatales</taxon>
        <taxon>Entylomatales incertae sedis</taxon>
        <taxon>Tilletiopsis</taxon>
    </lineage>
</organism>
<feature type="compositionally biased region" description="Acidic residues" evidence="1">
    <location>
        <begin position="195"/>
        <end position="240"/>
    </location>
</feature>
<dbReference type="GeneID" id="37269250"/>
<proteinExistence type="predicted"/>
<protein>
    <submittedName>
        <fullName evidence="2">Uncharacterized protein</fullName>
    </submittedName>
</protein>